<evidence type="ECO:0000256" key="4">
    <source>
        <dbReference type="ARBA" id="ARBA00022553"/>
    </source>
</evidence>
<dbReference type="Pfam" id="PF02518">
    <property type="entry name" value="HATPase_c"/>
    <property type="match status" value="1"/>
</dbReference>
<proteinExistence type="predicted"/>
<dbReference type="PANTHER" id="PTHR45436:SF5">
    <property type="entry name" value="SENSOR HISTIDINE KINASE TRCS"/>
    <property type="match status" value="1"/>
</dbReference>
<comment type="caution">
    <text evidence="15">The sequence shown here is derived from an EMBL/GenBank/DDBJ whole genome shotgun (WGS) entry which is preliminary data.</text>
</comment>
<dbReference type="PANTHER" id="PTHR45436">
    <property type="entry name" value="SENSOR HISTIDINE KINASE YKOH"/>
    <property type="match status" value="1"/>
</dbReference>
<dbReference type="PROSITE" id="PS50885">
    <property type="entry name" value="HAMP"/>
    <property type="match status" value="1"/>
</dbReference>
<dbReference type="InterPro" id="IPR003661">
    <property type="entry name" value="HisK_dim/P_dom"/>
</dbReference>
<dbReference type="InterPro" id="IPR005467">
    <property type="entry name" value="His_kinase_dom"/>
</dbReference>
<reference evidence="15" key="1">
    <citation type="journal article" date="2014" name="Int. J. Syst. Evol. Microbiol.">
        <title>Complete genome of a new Firmicutes species belonging to the dominant human colonic microbiota ('Ruminococcus bicirculans') reveals two chromosomes and a selective capacity to utilize plant glucans.</title>
        <authorList>
            <consortium name="NISC Comparative Sequencing Program"/>
            <person name="Wegmann U."/>
            <person name="Louis P."/>
            <person name="Goesmann A."/>
            <person name="Henrissat B."/>
            <person name="Duncan S.H."/>
            <person name="Flint H.J."/>
        </authorList>
    </citation>
    <scope>NUCLEOTIDE SEQUENCE</scope>
    <source>
        <strain evidence="15">VKM Ac-1246</strain>
    </source>
</reference>
<dbReference type="SUPFAM" id="SSF158472">
    <property type="entry name" value="HAMP domain-like"/>
    <property type="match status" value="1"/>
</dbReference>
<dbReference type="Gene3D" id="6.10.340.10">
    <property type="match status" value="1"/>
</dbReference>
<evidence type="ECO:0000256" key="3">
    <source>
        <dbReference type="ARBA" id="ARBA00012438"/>
    </source>
</evidence>
<evidence type="ECO:0000256" key="10">
    <source>
        <dbReference type="ARBA" id="ARBA00023136"/>
    </source>
</evidence>
<dbReference type="Gene3D" id="1.10.287.130">
    <property type="match status" value="1"/>
</dbReference>
<evidence type="ECO:0000313" key="16">
    <source>
        <dbReference type="Proteomes" id="UP001142292"/>
    </source>
</evidence>
<reference evidence="15" key="2">
    <citation type="submission" date="2023-01" db="EMBL/GenBank/DDBJ databases">
        <authorList>
            <person name="Sun Q."/>
            <person name="Evtushenko L."/>
        </authorList>
    </citation>
    <scope>NUCLEOTIDE SEQUENCE</scope>
    <source>
        <strain evidence="15">VKM Ac-1246</strain>
    </source>
</reference>
<dbReference type="Gene3D" id="3.30.565.10">
    <property type="entry name" value="Histidine kinase-like ATPase, C-terminal domain"/>
    <property type="match status" value="1"/>
</dbReference>
<evidence type="ECO:0000256" key="2">
    <source>
        <dbReference type="ARBA" id="ARBA00004236"/>
    </source>
</evidence>
<dbReference type="InterPro" id="IPR036890">
    <property type="entry name" value="HATPase_C_sf"/>
</dbReference>
<evidence type="ECO:0000313" key="15">
    <source>
        <dbReference type="EMBL" id="GLJ70249.1"/>
    </source>
</evidence>
<dbReference type="SMART" id="SM00304">
    <property type="entry name" value="HAMP"/>
    <property type="match status" value="1"/>
</dbReference>
<feature type="coiled-coil region" evidence="11">
    <location>
        <begin position="229"/>
        <end position="263"/>
    </location>
</feature>
<keyword evidence="11" id="KW-0175">Coiled coil</keyword>
<dbReference type="SMART" id="SM00387">
    <property type="entry name" value="HATPase_c"/>
    <property type="match status" value="1"/>
</dbReference>
<comment type="catalytic activity">
    <reaction evidence="1">
        <text>ATP + protein L-histidine = ADP + protein N-phospho-L-histidine.</text>
        <dbReference type="EC" id="2.7.13.3"/>
    </reaction>
</comment>
<evidence type="ECO:0000256" key="8">
    <source>
        <dbReference type="ARBA" id="ARBA00022989"/>
    </source>
</evidence>
<protein>
    <recommendedName>
        <fullName evidence="3">histidine kinase</fullName>
        <ecNumber evidence="3">2.7.13.3</ecNumber>
    </recommendedName>
</protein>
<evidence type="ECO:0000256" key="11">
    <source>
        <dbReference type="SAM" id="Coils"/>
    </source>
</evidence>
<evidence type="ECO:0000259" key="14">
    <source>
        <dbReference type="PROSITE" id="PS50885"/>
    </source>
</evidence>
<evidence type="ECO:0000256" key="5">
    <source>
        <dbReference type="ARBA" id="ARBA00022679"/>
    </source>
</evidence>
<evidence type="ECO:0000259" key="13">
    <source>
        <dbReference type="PROSITE" id="PS50109"/>
    </source>
</evidence>
<dbReference type="EC" id="2.7.13.3" evidence="3"/>
<evidence type="ECO:0000256" key="12">
    <source>
        <dbReference type="SAM" id="Phobius"/>
    </source>
</evidence>
<keyword evidence="6 12" id="KW-0812">Transmembrane</keyword>
<dbReference type="SUPFAM" id="SSF55874">
    <property type="entry name" value="ATPase domain of HSP90 chaperone/DNA topoisomerase II/histidine kinase"/>
    <property type="match status" value="1"/>
</dbReference>
<evidence type="ECO:0000256" key="7">
    <source>
        <dbReference type="ARBA" id="ARBA00022777"/>
    </source>
</evidence>
<dbReference type="PRINTS" id="PR00344">
    <property type="entry name" value="BCTRLSENSOR"/>
</dbReference>
<organism evidence="15 16">
    <name type="scientific">Nocardioides luteus</name>
    <dbReference type="NCBI Taxonomy" id="1844"/>
    <lineage>
        <taxon>Bacteria</taxon>
        <taxon>Bacillati</taxon>
        <taxon>Actinomycetota</taxon>
        <taxon>Actinomycetes</taxon>
        <taxon>Propionibacteriales</taxon>
        <taxon>Nocardioidaceae</taxon>
        <taxon>Nocardioides</taxon>
    </lineage>
</organism>
<keyword evidence="10 12" id="KW-0472">Membrane</keyword>
<dbReference type="Proteomes" id="UP001142292">
    <property type="component" value="Unassembled WGS sequence"/>
</dbReference>
<dbReference type="SUPFAM" id="SSF47384">
    <property type="entry name" value="Homodimeric domain of signal transducing histidine kinase"/>
    <property type="match status" value="1"/>
</dbReference>
<keyword evidence="5" id="KW-0808">Transferase</keyword>
<evidence type="ECO:0000256" key="6">
    <source>
        <dbReference type="ARBA" id="ARBA00022692"/>
    </source>
</evidence>
<keyword evidence="4" id="KW-0597">Phosphoprotein</keyword>
<feature type="domain" description="HAMP" evidence="14">
    <location>
        <begin position="196"/>
        <end position="248"/>
    </location>
</feature>
<dbReference type="InterPro" id="IPR050428">
    <property type="entry name" value="TCS_sensor_his_kinase"/>
</dbReference>
<dbReference type="InterPro" id="IPR003594">
    <property type="entry name" value="HATPase_dom"/>
</dbReference>
<dbReference type="RefSeq" id="WP_189118456.1">
    <property type="nucleotide sequence ID" value="NZ_BMRK01000007.1"/>
</dbReference>
<accession>A0ABQ5T2D0</accession>
<dbReference type="InterPro" id="IPR036097">
    <property type="entry name" value="HisK_dim/P_sf"/>
</dbReference>
<gene>
    <name evidence="15" type="primary">mtrB_2</name>
    <name evidence="15" type="ORF">GCM10017579_42850</name>
</gene>
<dbReference type="SMART" id="SM00388">
    <property type="entry name" value="HisKA"/>
    <property type="match status" value="1"/>
</dbReference>
<dbReference type="Pfam" id="PF00672">
    <property type="entry name" value="HAMP"/>
    <property type="match status" value="1"/>
</dbReference>
<dbReference type="CDD" id="cd06225">
    <property type="entry name" value="HAMP"/>
    <property type="match status" value="1"/>
</dbReference>
<evidence type="ECO:0000256" key="9">
    <source>
        <dbReference type="ARBA" id="ARBA00023012"/>
    </source>
</evidence>
<feature type="domain" description="Histidine kinase" evidence="13">
    <location>
        <begin position="263"/>
        <end position="474"/>
    </location>
</feature>
<dbReference type="CDD" id="cd00075">
    <property type="entry name" value="HATPase"/>
    <property type="match status" value="1"/>
</dbReference>
<dbReference type="EMBL" id="BSEL01000010">
    <property type="protein sequence ID" value="GLJ70249.1"/>
    <property type="molecule type" value="Genomic_DNA"/>
</dbReference>
<dbReference type="InterPro" id="IPR004358">
    <property type="entry name" value="Sig_transdc_His_kin-like_C"/>
</dbReference>
<comment type="subcellular location">
    <subcellularLocation>
        <location evidence="2">Cell membrane</location>
    </subcellularLocation>
</comment>
<dbReference type="Pfam" id="PF00512">
    <property type="entry name" value="HisKA"/>
    <property type="match status" value="1"/>
</dbReference>
<dbReference type="GO" id="GO:0016301">
    <property type="term" value="F:kinase activity"/>
    <property type="evidence" value="ECO:0007669"/>
    <property type="project" value="UniProtKB-KW"/>
</dbReference>
<feature type="transmembrane region" description="Helical" evidence="12">
    <location>
        <begin position="172"/>
        <end position="195"/>
    </location>
</feature>
<name>A0ABQ5T2D0_9ACTN</name>
<sequence>MTTRRSWLRGLRSRLIAGFVVVTVLGAGAAVWAGVRQASEALVESSQSQQVTSLVSQITATAPSVAYPLTDQSIEQLRVAAGTDSLVVAEDRASGDGVLADGVGAVPAELRDNVRDSDGRVSTQRIEIDGTPWLLIGTPVMLTDPSGSRKPSGVEVYVARDLRAVEEDVRDLITSAAGAALLVLPLAVIIAVLAARSVLRPVDRLRTTARRLADGDLSARTDPAGADELAQLTDAVNDMAESLQRSMAELARMEDDARRFAADVSHELRTPLTTLTATVELLHDALSQDAGPVDEDVRESAQLAVLETRRLVRLVEDVIEIARLDAGTADVRREPTDLADVVRACLQARGWEEVEVGGSAPAVSADRRRVDLIVANLVGNALRHGRPPVRVTLSSTADDAVVTVSDGGDGIRDDVLPHVFGRFYKADPARARTPGSGLGLAIAAENARLHGGTVTAANAPGGGAVFTLRLPAVPTPEEGR</sequence>
<dbReference type="CDD" id="cd00082">
    <property type="entry name" value="HisKA"/>
    <property type="match status" value="1"/>
</dbReference>
<dbReference type="InterPro" id="IPR003660">
    <property type="entry name" value="HAMP_dom"/>
</dbReference>
<keyword evidence="7 15" id="KW-0418">Kinase</keyword>
<keyword evidence="16" id="KW-1185">Reference proteome</keyword>
<keyword evidence="8 12" id="KW-1133">Transmembrane helix</keyword>
<dbReference type="PROSITE" id="PS50109">
    <property type="entry name" value="HIS_KIN"/>
    <property type="match status" value="1"/>
</dbReference>
<evidence type="ECO:0000256" key="1">
    <source>
        <dbReference type="ARBA" id="ARBA00000085"/>
    </source>
</evidence>
<keyword evidence="9" id="KW-0902">Two-component regulatory system</keyword>